<sequence>MYNIKFISRNGEKNKITLEILKSHILRIYYLWIILLENLKIFLKILSLYNKINCWDSSNFLITISLI</sequence>
<evidence type="ECO:0000313" key="1">
    <source>
        <dbReference type="EMBL" id="ETW18802.1"/>
    </source>
</evidence>
<evidence type="ECO:0000313" key="2">
    <source>
        <dbReference type="Proteomes" id="UP000030690"/>
    </source>
</evidence>
<dbReference type="Proteomes" id="UP000030690">
    <property type="component" value="Unassembled WGS sequence"/>
</dbReference>
<dbReference type="EMBL" id="KI925077">
    <property type="protein sequence ID" value="ETW18802.1"/>
    <property type="molecule type" value="Genomic_DNA"/>
</dbReference>
<reference evidence="1 2" key="2">
    <citation type="submission" date="2013-02" db="EMBL/GenBank/DDBJ databases">
        <title>The Genome Sequence of Plasmodium falciparum Vietnam Oak-Knoll (FVO).</title>
        <authorList>
            <consortium name="The Broad Institute Genome Sequencing Platform"/>
            <consortium name="The Broad Institute Genome Sequencing Center for Infectious Disease"/>
            <person name="Neafsey D."/>
            <person name="Cheeseman I."/>
            <person name="Volkman S."/>
            <person name="Adams J."/>
            <person name="Walker B."/>
            <person name="Young S.K."/>
            <person name="Zeng Q."/>
            <person name="Gargeya S."/>
            <person name="Fitzgerald M."/>
            <person name="Haas B."/>
            <person name="Abouelleil A."/>
            <person name="Alvarado L."/>
            <person name="Arachchi H.M."/>
            <person name="Berlin A.M."/>
            <person name="Chapman S.B."/>
            <person name="Dewar J."/>
            <person name="Goldberg J."/>
            <person name="Griggs A."/>
            <person name="Gujja S."/>
            <person name="Hansen M."/>
            <person name="Howarth C."/>
            <person name="Imamovic A."/>
            <person name="Larimer J."/>
            <person name="McCowan C."/>
            <person name="Murphy C."/>
            <person name="Neiman D."/>
            <person name="Pearson M."/>
            <person name="Priest M."/>
            <person name="Roberts A."/>
            <person name="Saif S."/>
            <person name="Shea T."/>
            <person name="Sisk P."/>
            <person name="Sykes S."/>
            <person name="Wortman J."/>
            <person name="Nusbaum C."/>
            <person name="Birren B."/>
        </authorList>
    </citation>
    <scope>NUCLEOTIDE SEQUENCE [LARGE SCALE GENOMIC DNA]</scope>
    <source>
        <strain evidence="2">Vietnam Oak-Knoll (FVO)</strain>
    </source>
</reference>
<protein>
    <submittedName>
        <fullName evidence="1">Uncharacterized protein</fullName>
    </submittedName>
</protein>
<gene>
    <name evidence="1" type="ORF">PFFVO_02303</name>
</gene>
<reference evidence="1 2" key="1">
    <citation type="submission" date="2013-02" db="EMBL/GenBank/DDBJ databases">
        <title>The Genome Annotation of Plasmodium falciparum Vietnam Oak-Knoll (FVO).</title>
        <authorList>
            <consortium name="The Broad Institute Genome Sequencing Platform"/>
            <consortium name="The Broad Institute Genome Sequencing Center for Infectious Disease"/>
            <person name="Neafsey D."/>
            <person name="Hoffman S."/>
            <person name="Volkman S."/>
            <person name="Rosenthal P."/>
            <person name="Walker B."/>
            <person name="Young S.K."/>
            <person name="Zeng Q."/>
            <person name="Gargeya S."/>
            <person name="Fitzgerald M."/>
            <person name="Haas B."/>
            <person name="Abouelleil A."/>
            <person name="Allen A.W."/>
            <person name="Alvarado L."/>
            <person name="Arachchi H.M."/>
            <person name="Berlin A.M."/>
            <person name="Chapman S.B."/>
            <person name="Gainer-Dewar J."/>
            <person name="Goldberg J."/>
            <person name="Griggs A."/>
            <person name="Gujja S."/>
            <person name="Hansen M."/>
            <person name="Howarth C."/>
            <person name="Imamovic A."/>
            <person name="Ireland A."/>
            <person name="Larimer J."/>
            <person name="McCowan C."/>
            <person name="Murphy C."/>
            <person name="Pearson M."/>
            <person name="Poon T.W."/>
            <person name="Priest M."/>
            <person name="Roberts A."/>
            <person name="Saif S."/>
            <person name="Shea T."/>
            <person name="Sisk P."/>
            <person name="Sykes S."/>
            <person name="Wortman J."/>
            <person name="Nusbaum C."/>
            <person name="Birren B."/>
        </authorList>
    </citation>
    <scope>NUCLEOTIDE SEQUENCE [LARGE SCALE GENOMIC DNA]</scope>
    <source>
        <strain evidence="2">Vietnam Oak-Knoll (FVO)</strain>
    </source>
</reference>
<organism evidence="1 2">
    <name type="scientific">Plasmodium falciparum Vietnam Oak-Knoll</name>
    <name type="common">FVO</name>
    <dbReference type="NCBI Taxonomy" id="1036723"/>
    <lineage>
        <taxon>Eukaryota</taxon>
        <taxon>Sar</taxon>
        <taxon>Alveolata</taxon>
        <taxon>Apicomplexa</taxon>
        <taxon>Aconoidasida</taxon>
        <taxon>Haemosporida</taxon>
        <taxon>Plasmodiidae</taxon>
        <taxon>Plasmodium</taxon>
        <taxon>Plasmodium (Laverania)</taxon>
    </lineage>
</organism>
<accession>A0A024V8B4</accession>
<dbReference type="AlphaFoldDB" id="A0A024V8B4"/>
<name>A0A024V8B4_PLAFA</name>
<proteinExistence type="predicted"/>